<gene>
    <name evidence="17" type="ORF">ABL78_2948</name>
</gene>
<keyword evidence="12" id="KW-0443">Lipid metabolism</keyword>
<dbReference type="AlphaFoldDB" id="A0A0N0P762"/>
<comment type="pathway">
    <text evidence="2">Glycerolipid metabolism; triacylglycerol biosynthesis.</text>
</comment>
<feature type="compositionally biased region" description="Acidic residues" evidence="15">
    <location>
        <begin position="763"/>
        <end position="774"/>
    </location>
</feature>
<evidence type="ECO:0000256" key="2">
    <source>
        <dbReference type="ARBA" id="ARBA00004771"/>
    </source>
</evidence>
<evidence type="ECO:0000256" key="10">
    <source>
        <dbReference type="ARBA" id="ARBA00022824"/>
    </source>
</evidence>
<evidence type="ECO:0000256" key="14">
    <source>
        <dbReference type="ARBA" id="ARBA00023315"/>
    </source>
</evidence>
<feature type="compositionally biased region" description="Polar residues" evidence="15">
    <location>
        <begin position="1003"/>
        <end position="1015"/>
    </location>
</feature>
<dbReference type="PANTHER" id="PTHR12317">
    <property type="entry name" value="DIACYLGLYCEROL O-ACYLTRANSFERASE"/>
    <property type="match status" value="1"/>
</dbReference>
<feature type="compositionally biased region" description="Low complexity" evidence="15">
    <location>
        <begin position="973"/>
        <end position="986"/>
    </location>
</feature>
<keyword evidence="8 16" id="KW-0812">Transmembrane</keyword>
<keyword evidence="10" id="KW-0256">Endoplasmic reticulum</keyword>
<evidence type="ECO:0000256" key="4">
    <source>
        <dbReference type="ARBA" id="ARBA00005420"/>
    </source>
</evidence>
<feature type="compositionally biased region" description="Basic and acidic residues" evidence="15">
    <location>
        <begin position="926"/>
        <end position="954"/>
    </location>
</feature>
<dbReference type="PANTHER" id="PTHR12317:SF0">
    <property type="entry name" value="ACYLTRANSFERASE"/>
    <property type="match status" value="1"/>
</dbReference>
<feature type="region of interest" description="Disordered" evidence="15">
    <location>
        <begin position="725"/>
        <end position="775"/>
    </location>
</feature>
<dbReference type="InterPro" id="IPR007130">
    <property type="entry name" value="DAGAT"/>
</dbReference>
<comment type="similarity">
    <text evidence="4">Belongs to the diacylglycerol acyltransferase family.</text>
</comment>
<keyword evidence="7" id="KW-0808">Transferase</keyword>
<keyword evidence="18" id="KW-1185">Reference proteome</keyword>
<feature type="compositionally biased region" description="Acidic residues" evidence="15">
    <location>
        <begin position="398"/>
        <end position="414"/>
    </location>
</feature>
<sequence length="1123" mass="122708">MHVGIFIGLFVAVVVLPLLSFLRNGAILRGGAVAAMHRERRDEEGSSAAGPQDAMWPSSVNDVKTLAGAKAPELDAQKDGESISLAEASLPKSQSSQVFYQARRRADIQKRKLELIQQRGGDAAEVAEVAAAAGSDVASAWDQKQLCADDNIRLAFLFVFVFPVFALWCWGLRNVRPPHLLYLYCHLRGAHKEETSPELQAALCAAPVVALLGTWSLAFLYYAFFVYLDHRDKDVSLKRHSNTQCSRAVNWFKFRVYRRYVNFQCYLWKRYFSLQLVPAYGPLPLFLFPDGRDEALLPHESTSTEAMRSSSVGSGRATGRTPLRSVAATTASARHNPFYIAVSSSAGEGSPLDMPLQLLPSSSPIDTPAFITAYTSKNTSAANSGLSDKSWKPSPAPEGEECESNASDDWDEEERGLLRTRSDADTARPAQPSSSDDLAGTADADSGHTKEPSSSFSSADPAKVTSSPSPQPMRRAHYFFAAHPHGILPWCCCVNLISNVTKRDEKLFVDNRAAVLRPLPEDTDAPVSAEGTVVSPVSAGSPKGNTFTTSRARGMTSPSMTSAALLPTGAATEPVVTARTTASLSLNERRQQEGNYVPPLNKPATATVNYARGVYYTYHVPLKKFVLRLDKDEAVPSSAADAAVYKQRLQAEENKRAAKQRASSTGGASPPLRQRLKIRIRAVVASFPFYVPIMREIYMFHGYMDASYETCKRVLLYNNSTRREREGLARAPATHEHPTESPSGGQSKAASQRGNNAGRDSSWSDDSDDDESTLPEDLNHLMLFPGGASEALLSSSHGPARVLLRRRKGFLRLALHTQSGLVPVYTFGETDYFDQFNTATTRYAAPLDDDSTLISLGESTLREAGKASMEASVNIAKGSTTQQHCRSAASYYRKVIPSGTDEEDETNSSSSRSPLRRAPSPTTAVREAKHSHMKEVEKRLLRDEEDARSREGRFPRSPAQTLPGGPDRPRGQLSGASNTAAAAGATLPPPSAEAQEPVAKGGKSSTGRPAATPSSPAAGRLPRFIQAVQRLFQETFGISLPVVRNLIPHRVTGATVVGRPIYFELPPELLRMYTDPANFYDREKERAVLAAAQEVYFNELQELFLKYAPRYLKDPSRRKLEIL</sequence>
<protein>
    <recommendedName>
        <fullName evidence="5">diacylglycerol O-acyltransferase</fullName>
        <ecNumber evidence="5">2.3.1.20</ecNumber>
    </recommendedName>
</protein>
<keyword evidence="14" id="KW-0012">Acyltransferase</keyword>
<keyword evidence="13 16" id="KW-0472">Membrane</keyword>
<dbReference type="GO" id="GO:0006071">
    <property type="term" value="P:glycerol metabolic process"/>
    <property type="evidence" value="ECO:0007669"/>
    <property type="project" value="UniProtKB-KW"/>
</dbReference>
<feature type="compositionally biased region" description="Basic and acidic residues" evidence="15">
    <location>
        <begin position="725"/>
        <end position="739"/>
    </location>
</feature>
<evidence type="ECO:0000256" key="5">
    <source>
        <dbReference type="ARBA" id="ARBA00013244"/>
    </source>
</evidence>
<comment type="pathway">
    <text evidence="3">Lipid metabolism.</text>
</comment>
<dbReference type="VEuPathDB" id="TriTrypDB:Lsey_0067_0100"/>
<evidence type="ECO:0000256" key="8">
    <source>
        <dbReference type="ARBA" id="ARBA00022692"/>
    </source>
</evidence>
<accession>A0A0N0P762</accession>
<evidence type="ECO:0000313" key="18">
    <source>
        <dbReference type="Proteomes" id="UP000038009"/>
    </source>
</evidence>
<evidence type="ECO:0000256" key="6">
    <source>
        <dbReference type="ARBA" id="ARBA00022516"/>
    </source>
</evidence>
<dbReference type="Proteomes" id="UP000038009">
    <property type="component" value="Unassembled WGS sequence"/>
</dbReference>
<proteinExistence type="inferred from homology"/>
<evidence type="ECO:0000256" key="13">
    <source>
        <dbReference type="ARBA" id="ARBA00023136"/>
    </source>
</evidence>
<organism evidence="17 18">
    <name type="scientific">Leptomonas seymouri</name>
    <dbReference type="NCBI Taxonomy" id="5684"/>
    <lineage>
        <taxon>Eukaryota</taxon>
        <taxon>Discoba</taxon>
        <taxon>Euglenozoa</taxon>
        <taxon>Kinetoplastea</taxon>
        <taxon>Metakinetoplastina</taxon>
        <taxon>Trypanosomatida</taxon>
        <taxon>Trypanosomatidae</taxon>
        <taxon>Leishmaniinae</taxon>
        <taxon>Leptomonas</taxon>
    </lineage>
</organism>
<dbReference type="OrthoDB" id="264532at2759"/>
<feature type="transmembrane region" description="Helical" evidence="16">
    <location>
        <begin position="205"/>
        <end position="228"/>
    </location>
</feature>
<feature type="compositionally biased region" description="Low complexity" evidence="15">
    <location>
        <begin position="908"/>
        <end position="921"/>
    </location>
</feature>
<feature type="region of interest" description="Disordered" evidence="15">
    <location>
        <begin position="379"/>
        <end position="471"/>
    </location>
</feature>
<comment type="caution">
    <text evidence="17">The sequence shown here is derived from an EMBL/GenBank/DDBJ whole genome shotgun (WGS) entry which is preliminary data.</text>
</comment>
<keyword evidence="6" id="KW-0444">Lipid biosynthesis</keyword>
<feature type="region of interest" description="Disordered" evidence="15">
    <location>
        <begin position="524"/>
        <end position="556"/>
    </location>
</feature>
<keyword evidence="11 16" id="KW-1133">Transmembrane helix</keyword>
<name>A0A0N0P762_LEPSE</name>
<feature type="transmembrane region" description="Helical" evidence="16">
    <location>
        <begin position="6"/>
        <end position="22"/>
    </location>
</feature>
<comment type="subcellular location">
    <subcellularLocation>
        <location evidence="1">Endoplasmic reticulum membrane</location>
        <topology evidence="1">Multi-pass membrane protein</topology>
    </subcellularLocation>
</comment>
<feature type="region of interest" description="Disordered" evidence="15">
    <location>
        <begin position="652"/>
        <end position="671"/>
    </location>
</feature>
<dbReference type="GO" id="GO:0004144">
    <property type="term" value="F:diacylglycerol O-acyltransferase activity"/>
    <property type="evidence" value="ECO:0007669"/>
    <property type="project" value="UniProtKB-EC"/>
</dbReference>
<evidence type="ECO:0000256" key="11">
    <source>
        <dbReference type="ARBA" id="ARBA00022989"/>
    </source>
</evidence>
<feature type="transmembrane region" description="Helical" evidence="16">
    <location>
        <begin position="154"/>
        <end position="173"/>
    </location>
</feature>
<dbReference type="EMBL" id="LJSK01000067">
    <property type="protein sequence ID" value="KPI87957.1"/>
    <property type="molecule type" value="Genomic_DNA"/>
</dbReference>
<feature type="compositionally biased region" description="Polar residues" evidence="15">
    <location>
        <begin position="452"/>
        <end position="468"/>
    </location>
</feature>
<evidence type="ECO:0000256" key="1">
    <source>
        <dbReference type="ARBA" id="ARBA00004477"/>
    </source>
</evidence>
<feature type="compositionally biased region" description="Polar residues" evidence="15">
    <location>
        <begin position="300"/>
        <end position="313"/>
    </location>
</feature>
<reference evidence="17 18" key="1">
    <citation type="journal article" date="2015" name="PLoS Pathog.">
        <title>Leptomonas seymouri: Adaptations to the Dixenous Life Cycle Analyzed by Genome Sequencing, Transcriptome Profiling and Co-infection with Leishmania donovani.</title>
        <authorList>
            <person name="Kraeva N."/>
            <person name="Butenko A."/>
            <person name="Hlavacova J."/>
            <person name="Kostygov A."/>
            <person name="Myskova J."/>
            <person name="Grybchuk D."/>
            <person name="Lestinova T."/>
            <person name="Votypka J."/>
            <person name="Volf P."/>
            <person name="Opperdoes F."/>
            <person name="Flegontov P."/>
            <person name="Lukes J."/>
            <person name="Yurchenko V."/>
        </authorList>
    </citation>
    <scope>NUCLEOTIDE SEQUENCE [LARGE SCALE GENOMIC DNA]</scope>
    <source>
        <strain evidence="17 18">ATCC 30220</strain>
    </source>
</reference>
<evidence type="ECO:0000256" key="15">
    <source>
        <dbReference type="SAM" id="MobiDB-lite"/>
    </source>
</evidence>
<evidence type="ECO:0000256" key="9">
    <source>
        <dbReference type="ARBA" id="ARBA00022798"/>
    </source>
</evidence>
<feature type="region of interest" description="Disordered" evidence="15">
    <location>
        <begin position="300"/>
        <end position="321"/>
    </location>
</feature>
<evidence type="ECO:0000256" key="16">
    <source>
        <dbReference type="SAM" id="Phobius"/>
    </source>
</evidence>
<feature type="compositionally biased region" description="Basic and acidic residues" evidence="15">
    <location>
        <begin position="415"/>
        <end position="426"/>
    </location>
</feature>
<evidence type="ECO:0000256" key="7">
    <source>
        <dbReference type="ARBA" id="ARBA00022679"/>
    </source>
</evidence>
<dbReference type="OMA" id="ASYETCK"/>
<evidence type="ECO:0000256" key="12">
    <source>
        <dbReference type="ARBA" id="ARBA00023098"/>
    </source>
</evidence>
<dbReference type="GO" id="GO:0005789">
    <property type="term" value="C:endoplasmic reticulum membrane"/>
    <property type="evidence" value="ECO:0007669"/>
    <property type="project" value="UniProtKB-SubCell"/>
</dbReference>
<feature type="compositionally biased region" description="Polar residues" evidence="15">
    <location>
        <begin position="543"/>
        <end position="556"/>
    </location>
</feature>
<dbReference type="GO" id="GO:0019432">
    <property type="term" value="P:triglyceride biosynthetic process"/>
    <property type="evidence" value="ECO:0007669"/>
    <property type="project" value="TreeGrafter"/>
</dbReference>
<evidence type="ECO:0000256" key="3">
    <source>
        <dbReference type="ARBA" id="ARBA00005189"/>
    </source>
</evidence>
<feature type="region of interest" description="Disordered" evidence="15">
    <location>
        <begin position="896"/>
        <end position="1018"/>
    </location>
</feature>
<keyword evidence="9" id="KW-0319">Glycerol metabolism</keyword>
<dbReference type="EC" id="2.3.1.20" evidence="5"/>
<evidence type="ECO:0000313" key="17">
    <source>
        <dbReference type="EMBL" id="KPI87957.1"/>
    </source>
</evidence>
<feature type="compositionally biased region" description="Polar residues" evidence="15">
    <location>
        <begin position="740"/>
        <end position="759"/>
    </location>
</feature>
<dbReference type="Pfam" id="PF03982">
    <property type="entry name" value="DAGAT"/>
    <property type="match status" value="1"/>
</dbReference>